<evidence type="ECO:0000313" key="3">
    <source>
        <dbReference type="Ensembl" id="ENSGACP00000005686.1"/>
    </source>
</evidence>
<dbReference type="Ensembl" id="ENSGACT00000005702.1">
    <property type="protein sequence ID" value="ENSGACP00000005686.1"/>
    <property type="gene ID" value="ENSGACG00000004315.1"/>
</dbReference>
<keyword evidence="2" id="KW-0472">Membrane</keyword>
<feature type="coiled-coil region" evidence="1">
    <location>
        <begin position="69"/>
        <end position="135"/>
    </location>
</feature>
<feature type="transmembrane region" description="Helical" evidence="2">
    <location>
        <begin position="6"/>
        <end position="23"/>
    </location>
</feature>
<evidence type="ECO:0000256" key="2">
    <source>
        <dbReference type="SAM" id="Phobius"/>
    </source>
</evidence>
<accession>G3NK24</accession>
<dbReference type="STRING" id="69293.ENSGACP00000005686"/>
<name>G3NK24_GASAC</name>
<dbReference type="Bgee" id="ENSGACG00000004315">
    <property type="expression patterns" value="Expressed in pharyngeal gill and 6 other cell types or tissues"/>
</dbReference>
<organism evidence="3">
    <name type="scientific">Gasterosteus aculeatus</name>
    <name type="common">Three-spined stickleback</name>
    <dbReference type="NCBI Taxonomy" id="69293"/>
    <lineage>
        <taxon>Eukaryota</taxon>
        <taxon>Metazoa</taxon>
        <taxon>Chordata</taxon>
        <taxon>Craniata</taxon>
        <taxon>Vertebrata</taxon>
        <taxon>Euteleostomi</taxon>
        <taxon>Actinopterygii</taxon>
        <taxon>Neopterygii</taxon>
        <taxon>Teleostei</taxon>
        <taxon>Neoteleostei</taxon>
        <taxon>Acanthomorphata</taxon>
        <taxon>Eupercaria</taxon>
        <taxon>Perciformes</taxon>
        <taxon>Cottioidei</taxon>
        <taxon>Gasterosteales</taxon>
        <taxon>Gasterosteidae</taxon>
        <taxon>Gasterosteus</taxon>
    </lineage>
</organism>
<protein>
    <submittedName>
        <fullName evidence="3">Uncharacterized protein</fullName>
    </submittedName>
</protein>
<proteinExistence type="predicted"/>
<evidence type="ECO:0000256" key="1">
    <source>
        <dbReference type="SAM" id="Coils"/>
    </source>
</evidence>
<reference evidence="3" key="2">
    <citation type="submission" date="2024-04" db="UniProtKB">
        <authorList>
            <consortium name="Ensembl"/>
        </authorList>
    </citation>
    <scope>IDENTIFICATION</scope>
</reference>
<dbReference type="AlphaFoldDB" id="G3NK24"/>
<dbReference type="InParanoid" id="G3NK24"/>
<keyword evidence="2" id="KW-1133">Transmembrane helix</keyword>
<keyword evidence="2" id="KW-0812">Transmembrane</keyword>
<reference evidence="3" key="1">
    <citation type="submission" date="2006-01" db="EMBL/GenBank/DDBJ databases">
        <authorList>
            <person name="Lindblad-Toh K."/>
            <person name="Mauceli E."/>
            <person name="Grabherr M."/>
            <person name="Chang J.L."/>
            <person name="Lander E.S."/>
        </authorList>
    </citation>
    <scope>NUCLEOTIDE SEQUENCE [LARGE SCALE GENOMIC DNA]</scope>
</reference>
<sequence length="167" mass="18993">MQTQGFVALVSISASLLVVGIMLERRKGMSHLYKELETADLVSLNDQLSKLDIYKVQLENLLSKGTKIAEDEEKNVEEAVADVEKMKTEITICQEEKETKAEELAGKEHEHTEIEANLKSEHDAWNQEIANLRAQATGYRQICDFVKDDPTVKKMCGTKQETLLRRR</sequence>
<keyword evidence="1" id="KW-0175">Coiled coil</keyword>